<dbReference type="EMBL" id="JEMT01018160">
    <property type="protein sequence ID" value="EXX66930.1"/>
    <property type="molecule type" value="Genomic_DNA"/>
</dbReference>
<dbReference type="Gene3D" id="3.80.10.10">
    <property type="entry name" value="Ribonuclease Inhibitor"/>
    <property type="match status" value="1"/>
</dbReference>
<gene>
    <name evidence="1" type="ORF">RirG_119000</name>
</gene>
<dbReference type="InterPro" id="IPR032675">
    <property type="entry name" value="LRR_dom_sf"/>
</dbReference>
<evidence type="ECO:0008006" key="3">
    <source>
        <dbReference type="Google" id="ProtNLM"/>
    </source>
</evidence>
<evidence type="ECO:0000313" key="1">
    <source>
        <dbReference type="EMBL" id="EXX66930.1"/>
    </source>
</evidence>
<keyword evidence="2" id="KW-1185">Reference proteome</keyword>
<protein>
    <recommendedName>
        <fullName evidence="3">F-box domain-containing protein</fullName>
    </recommendedName>
</protein>
<dbReference type="Proteomes" id="UP000022910">
    <property type="component" value="Unassembled WGS sequence"/>
</dbReference>
<comment type="caution">
    <text evidence="1">The sequence shown here is derived from an EMBL/GenBank/DDBJ whole genome shotgun (WGS) entry which is preliminary data.</text>
</comment>
<reference evidence="1 2" key="1">
    <citation type="submission" date="2014-02" db="EMBL/GenBank/DDBJ databases">
        <title>Single nucleus genome sequencing reveals high similarity among nuclei of an endomycorrhizal fungus.</title>
        <authorList>
            <person name="Lin K."/>
            <person name="Geurts R."/>
            <person name="Zhang Z."/>
            <person name="Limpens E."/>
            <person name="Saunders D.G."/>
            <person name="Mu D."/>
            <person name="Pang E."/>
            <person name="Cao H."/>
            <person name="Cha H."/>
            <person name="Lin T."/>
            <person name="Zhou Q."/>
            <person name="Shang Y."/>
            <person name="Li Y."/>
            <person name="Ivanov S."/>
            <person name="Sharma T."/>
            <person name="Velzen R.V."/>
            <person name="Ruijter N.D."/>
            <person name="Aanen D.K."/>
            <person name="Win J."/>
            <person name="Kamoun S."/>
            <person name="Bisseling T."/>
            <person name="Huang S."/>
        </authorList>
    </citation>
    <scope>NUCLEOTIDE SEQUENCE [LARGE SCALE GENOMIC DNA]</scope>
    <source>
        <strain evidence="2">DAOM197198w</strain>
    </source>
</reference>
<organism evidence="1 2">
    <name type="scientific">Rhizophagus irregularis (strain DAOM 197198w)</name>
    <name type="common">Glomus intraradices</name>
    <dbReference type="NCBI Taxonomy" id="1432141"/>
    <lineage>
        <taxon>Eukaryota</taxon>
        <taxon>Fungi</taxon>
        <taxon>Fungi incertae sedis</taxon>
        <taxon>Mucoromycota</taxon>
        <taxon>Glomeromycotina</taxon>
        <taxon>Glomeromycetes</taxon>
        <taxon>Glomerales</taxon>
        <taxon>Glomeraceae</taxon>
        <taxon>Rhizophagus</taxon>
    </lineage>
</organism>
<dbReference type="HOGENOM" id="CLU_028913_1_0_1"/>
<dbReference type="AlphaFoldDB" id="A0A015JIF5"/>
<proteinExistence type="predicted"/>
<sequence length="487" mass="58000">MSSFNRDVLVLILEELKSDKNSLFSCLLVNRTWCLIAVRILWRNPWQYFTTINSKIIMLFNVLFLHLSKESRDILKGQGIDNHITESHECPLFDYINFIKYLDFFFIRCMIPRKTKKTKISIVKSEIFKLFINNNTKFIHLSIPQNFYNQIHLIPGAEHCFSELESFHCNMDISQNILEWLVRCKSIKKVIIENMFFNYSVKCLEIIKLIEAQESLNDVKFINLSESYESFDKSLEKSLIKHATTIQYLRFDWTPITKFLLHFVNLSCLEIFLPGYSVWKDLNYFENISLPNLKILRTSRVRPIILTNLIENIKGNLTEISVLYDYHGDDSKMFIQAIYRKCPNLRYLRLSLLLFRNIELLISEYESLLSNSRYLNGLIIDIYTGYNTEFKWNEFFMILAKSSPISLFKFKFSSNKLIQLKDIKLFFDNWENRNSIILEISNKDYNVNIKAKQQLEDLIKKYKVKGIVDRYSIGFNTVYHENEFEWN</sequence>
<evidence type="ECO:0000313" key="2">
    <source>
        <dbReference type="Proteomes" id="UP000022910"/>
    </source>
</evidence>
<dbReference type="OrthoDB" id="2335696at2759"/>
<name>A0A015JIF5_RHIIW</name>
<dbReference type="SUPFAM" id="SSF52047">
    <property type="entry name" value="RNI-like"/>
    <property type="match status" value="1"/>
</dbReference>
<accession>A0A015JIF5</accession>